<accession>A0ABW1AT89</accession>
<name>A0ABW1AT89_9RHOO</name>
<sequence length="315" mass="35550">MNAPLALPLPVSFAAADGYLLKGTVWRHPHAGTPPRPVVVINPATSVRARYYARFAAWLNGHGFDVLSYDYRGIGESRPPSLKGFEAGWIDWGRLDFEAALQYVAAAFPGQPVQVVAHSVGGFLIGLAASSHRIERVFTMGAQYAYWKDYARDRRLGLLLKWHVAMPALTRLFGYFPGQRLGWLEDTPHGVVRDWTARHPRFEDNWTRGRLRLPDAERAELLARFAALRGDMLAVSLADDEFGTVPAIRRLLRYYRNSATTHLHIRPADIGERTVGHFAFFHNRFEHSLWKIPLEWLRHGRLPPGAPGEVLPPGH</sequence>
<dbReference type="RefSeq" id="WP_096447237.1">
    <property type="nucleotide sequence ID" value="NZ_JBHSOG010000051.1"/>
</dbReference>
<organism evidence="2 3">
    <name type="scientific">Thauera sinica</name>
    <dbReference type="NCBI Taxonomy" id="2665146"/>
    <lineage>
        <taxon>Bacteria</taxon>
        <taxon>Pseudomonadati</taxon>
        <taxon>Pseudomonadota</taxon>
        <taxon>Betaproteobacteria</taxon>
        <taxon>Rhodocyclales</taxon>
        <taxon>Zoogloeaceae</taxon>
        <taxon>Thauera</taxon>
    </lineage>
</organism>
<proteinExistence type="predicted"/>
<reference evidence="3" key="1">
    <citation type="journal article" date="2019" name="Int. J. Syst. Evol. Microbiol.">
        <title>The Global Catalogue of Microorganisms (GCM) 10K type strain sequencing project: providing services to taxonomists for standard genome sequencing and annotation.</title>
        <authorList>
            <consortium name="The Broad Institute Genomics Platform"/>
            <consortium name="The Broad Institute Genome Sequencing Center for Infectious Disease"/>
            <person name="Wu L."/>
            <person name="Ma J."/>
        </authorList>
    </citation>
    <scope>NUCLEOTIDE SEQUENCE [LARGE SCALE GENOMIC DNA]</scope>
    <source>
        <strain evidence="3">SHR3</strain>
    </source>
</reference>
<dbReference type="InterPro" id="IPR029058">
    <property type="entry name" value="AB_hydrolase_fold"/>
</dbReference>
<dbReference type="SUPFAM" id="SSF53474">
    <property type="entry name" value="alpha/beta-Hydrolases"/>
    <property type="match status" value="1"/>
</dbReference>
<dbReference type="Pfam" id="PF12146">
    <property type="entry name" value="Hydrolase_4"/>
    <property type="match status" value="1"/>
</dbReference>
<evidence type="ECO:0000313" key="3">
    <source>
        <dbReference type="Proteomes" id="UP001595974"/>
    </source>
</evidence>
<dbReference type="InterPro" id="IPR017208">
    <property type="entry name" value="UCP037442_abhydr"/>
</dbReference>
<evidence type="ECO:0000259" key="1">
    <source>
        <dbReference type="Pfam" id="PF12146"/>
    </source>
</evidence>
<dbReference type="Proteomes" id="UP001595974">
    <property type="component" value="Unassembled WGS sequence"/>
</dbReference>
<dbReference type="GO" id="GO:0016787">
    <property type="term" value="F:hydrolase activity"/>
    <property type="evidence" value="ECO:0007669"/>
    <property type="project" value="UniProtKB-KW"/>
</dbReference>
<keyword evidence="3" id="KW-1185">Reference proteome</keyword>
<dbReference type="InterPro" id="IPR022742">
    <property type="entry name" value="Hydrolase_4"/>
</dbReference>
<comment type="caution">
    <text evidence="2">The sequence shown here is derived from an EMBL/GenBank/DDBJ whole genome shotgun (WGS) entry which is preliminary data.</text>
</comment>
<dbReference type="PIRSF" id="PIRSF037442">
    <property type="entry name" value="UCP037442_abhydr"/>
    <property type="match status" value="1"/>
</dbReference>
<dbReference type="Gene3D" id="3.40.50.1820">
    <property type="entry name" value="alpha/beta hydrolase"/>
    <property type="match status" value="1"/>
</dbReference>
<protein>
    <submittedName>
        <fullName evidence="2">Alpha/beta fold hydrolase</fullName>
    </submittedName>
</protein>
<evidence type="ECO:0000313" key="2">
    <source>
        <dbReference type="EMBL" id="MFC5770520.1"/>
    </source>
</evidence>
<gene>
    <name evidence="2" type="ORF">ACFPTN_14145</name>
</gene>
<dbReference type="EMBL" id="JBHSOG010000051">
    <property type="protein sequence ID" value="MFC5770520.1"/>
    <property type="molecule type" value="Genomic_DNA"/>
</dbReference>
<keyword evidence="2" id="KW-0378">Hydrolase</keyword>
<feature type="domain" description="Serine aminopeptidase S33" evidence="1">
    <location>
        <begin position="34"/>
        <end position="142"/>
    </location>
</feature>